<proteinExistence type="predicted"/>
<dbReference type="EMBL" id="OW152834">
    <property type="protein sequence ID" value="CAH2055612.1"/>
    <property type="molecule type" value="Genomic_DNA"/>
</dbReference>
<reference evidence="1" key="1">
    <citation type="submission" date="2022-03" db="EMBL/GenBank/DDBJ databases">
        <authorList>
            <person name="Martin H S."/>
        </authorList>
    </citation>
    <scope>NUCLEOTIDE SEQUENCE</scope>
</reference>
<keyword evidence="2" id="KW-1185">Reference proteome</keyword>
<feature type="non-terminal residue" evidence="1">
    <location>
        <position position="182"/>
    </location>
</feature>
<dbReference type="Gene3D" id="3.40.50.1240">
    <property type="entry name" value="Phosphoglycerate mutase-like"/>
    <property type="match status" value="1"/>
</dbReference>
<evidence type="ECO:0000313" key="2">
    <source>
        <dbReference type="Proteomes" id="UP000837857"/>
    </source>
</evidence>
<sequence>MYHIYDLYCSQASLGISVRPEVREAWTIVKDAAGKAMDVLFGREDYLALQAGPFLNEFYEKSSAVMAGNDAQKLRVYSAHDVTVYYWMSAAKVRPKQGVPYYNAVFALELRRVVETGKYVVLPLYASSPGQPVQYLKVEGCGTELCDIDEFREITAPYTLDEKTWRKECEFDEDIEIDDLSM</sequence>
<accession>A0ABN8IH87</accession>
<name>A0ABN8IH87_9NEOP</name>
<organism evidence="1 2">
    <name type="scientific">Iphiclides podalirius</name>
    <name type="common">scarce swallowtail</name>
    <dbReference type="NCBI Taxonomy" id="110791"/>
    <lineage>
        <taxon>Eukaryota</taxon>
        <taxon>Metazoa</taxon>
        <taxon>Ecdysozoa</taxon>
        <taxon>Arthropoda</taxon>
        <taxon>Hexapoda</taxon>
        <taxon>Insecta</taxon>
        <taxon>Pterygota</taxon>
        <taxon>Neoptera</taxon>
        <taxon>Endopterygota</taxon>
        <taxon>Lepidoptera</taxon>
        <taxon>Glossata</taxon>
        <taxon>Ditrysia</taxon>
        <taxon>Papilionoidea</taxon>
        <taxon>Papilionidae</taxon>
        <taxon>Papilioninae</taxon>
        <taxon>Iphiclides</taxon>
    </lineage>
</organism>
<gene>
    <name evidence="1" type="ORF">IPOD504_LOCUS8947</name>
</gene>
<evidence type="ECO:0000313" key="1">
    <source>
        <dbReference type="EMBL" id="CAH2055612.1"/>
    </source>
</evidence>
<evidence type="ECO:0008006" key="3">
    <source>
        <dbReference type="Google" id="ProtNLM"/>
    </source>
</evidence>
<dbReference type="Proteomes" id="UP000837857">
    <property type="component" value="Chromosome 22"/>
</dbReference>
<dbReference type="InterPro" id="IPR029033">
    <property type="entry name" value="His_PPase_superfam"/>
</dbReference>
<dbReference type="SUPFAM" id="SSF53254">
    <property type="entry name" value="Phosphoglycerate mutase-like"/>
    <property type="match status" value="1"/>
</dbReference>
<protein>
    <recommendedName>
        <fullName evidence="3">Acid phosphatase</fullName>
    </recommendedName>
</protein>